<keyword evidence="1" id="KW-1133">Transmembrane helix</keyword>
<dbReference type="Gene3D" id="6.10.140.2220">
    <property type="match status" value="1"/>
</dbReference>
<keyword evidence="3" id="KW-1185">Reference proteome</keyword>
<dbReference type="SUPFAM" id="SSF144232">
    <property type="entry name" value="HIT/MYND zinc finger-like"/>
    <property type="match status" value="1"/>
</dbReference>
<gene>
    <name evidence="2" type="ORF">O181_017197</name>
</gene>
<reference evidence="2" key="1">
    <citation type="submission" date="2021-03" db="EMBL/GenBank/DDBJ databases">
        <title>Draft genome sequence of rust myrtle Austropuccinia psidii MF-1, a brazilian biotype.</title>
        <authorList>
            <person name="Quecine M.C."/>
            <person name="Pachon D.M.R."/>
            <person name="Bonatelli M.L."/>
            <person name="Correr F.H."/>
            <person name="Franceschini L.M."/>
            <person name="Leite T.F."/>
            <person name="Margarido G.R.A."/>
            <person name="Almeida C.A."/>
            <person name="Ferrarezi J.A."/>
            <person name="Labate C.A."/>
        </authorList>
    </citation>
    <scope>NUCLEOTIDE SEQUENCE</scope>
    <source>
        <strain evidence="2">MF-1</strain>
    </source>
</reference>
<evidence type="ECO:0000313" key="3">
    <source>
        <dbReference type="Proteomes" id="UP000765509"/>
    </source>
</evidence>
<dbReference type="Proteomes" id="UP000765509">
    <property type="component" value="Unassembled WGS sequence"/>
</dbReference>
<name>A0A9Q3C755_9BASI</name>
<proteinExistence type="predicted"/>
<keyword evidence="1" id="KW-0812">Transmembrane</keyword>
<dbReference type="OrthoDB" id="432970at2759"/>
<organism evidence="2 3">
    <name type="scientific">Austropuccinia psidii MF-1</name>
    <dbReference type="NCBI Taxonomy" id="1389203"/>
    <lineage>
        <taxon>Eukaryota</taxon>
        <taxon>Fungi</taxon>
        <taxon>Dikarya</taxon>
        <taxon>Basidiomycota</taxon>
        <taxon>Pucciniomycotina</taxon>
        <taxon>Pucciniomycetes</taxon>
        <taxon>Pucciniales</taxon>
        <taxon>Sphaerophragmiaceae</taxon>
        <taxon>Austropuccinia</taxon>
    </lineage>
</organism>
<evidence type="ECO:0008006" key="4">
    <source>
        <dbReference type="Google" id="ProtNLM"/>
    </source>
</evidence>
<keyword evidence="1" id="KW-0472">Membrane</keyword>
<dbReference type="AlphaFoldDB" id="A0A9Q3C755"/>
<accession>A0A9Q3C755</accession>
<dbReference type="EMBL" id="AVOT02004831">
    <property type="protein sequence ID" value="MBW0477482.1"/>
    <property type="molecule type" value="Genomic_DNA"/>
</dbReference>
<protein>
    <recommendedName>
        <fullName evidence="4">MYND-type domain-containing protein</fullName>
    </recommendedName>
</protein>
<sequence length="326" mass="37336">MKILPSAFQELNFATFLLIILILISSLIIFYENSNINLKKLLLIFKKSNNGDTQKQEKKIKIKKLKCNHCQKLKLISELKVCSNCKKSSTSNRSRLINNQNQEKFQEDHDQDELIGYFCDEICQKLNWNSHKLICGNWKNLNQFIPNQLPSGFNDRSQVEKALKKWCDFYKNLLIFVTIHGLDLIRNPINSTKMILMVSLKSLLNQKDKSQTQNQPALQNDDELDIIKTFSLDHLGSLDLQTFSKSNPGLNQAFDELNRIRANILQKGGMGAAMLIVGCGPIVQVIPVGLPSRDDLEKVPRQKDWKTQFETAIKAGVKWDSSRNQT</sequence>
<feature type="transmembrane region" description="Helical" evidence="1">
    <location>
        <begin position="12"/>
        <end position="31"/>
    </location>
</feature>
<evidence type="ECO:0000313" key="2">
    <source>
        <dbReference type="EMBL" id="MBW0477482.1"/>
    </source>
</evidence>
<evidence type="ECO:0000256" key="1">
    <source>
        <dbReference type="SAM" id="Phobius"/>
    </source>
</evidence>
<comment type="caution">
    <text evidence="2">The sequence shown here is derived from an EMBL/GenBank/DDBJ whole genome shotgun (WGS) entry which is preliminary data.</text>
</comment>